<dbReference type="EMBL" id="QWIP01001455">
    <property type="protein sequence ID" value="RMY45988.1"/>
    <property type="molecule type" value="Genomic_DNA"/>
</dbReference>
<dbReference type="InterPro" id="IPR032466">
    <property type="entry name" value="Metal_Hydrolase"/>
</dbReference>
<dbReference type="NCBIfam" id="TIGR01792">
    <property type="entry name" value="urease_alph"/>
    <property type="match status" value="1"/>
</dbReference>
<dbReference type="InterPro" id="IPR036461">
    <property type="entry name" value="Urease_betasu_sf"/>
</dbReference>
<dbReference type="HAMAP" id="MF_01953">
    <property type="entry name" value="Urease_alpha"/>
    <property type="match status" value="1"/>
</dbReference>
<evidence type="ECO:0000256" key="5">
    <source>
        <dbReference type="ARBA" id="ARBA00022801"/>
    </source>
</evidence>
<dbReference type="SUPFAM" id="SSF51338">
    <property type="entry name" value="Composite domain of metallo-dependent hydrolases"/>
    <property type="match status" value="1"/>
</dbReference>
<dbReference type="InterPro" id="IPR005848">
    <property type="entry name" value="Urease_asu"/>
</dbReference>
<protein>
    <recommendedName>
        <fullName evidence="2">urease</fullName>
        <ecNumber evidence="2">3.5.1.5</ecNumber>
    </recommendedName>
</protein>
<dbReference type="InterPro" id="IPR002019">
    <property type="entry name" value="Urease_beta-like"/>
</dbReference>
<evidence type="ECO:0000256" key="2">
    <source>
        <dbReference type="ARBA" id="ARBA00012934"/>
    </source>
</evidence>
<dbReference type="Pfam" id="PF00449">
    <property type="entry name" value="Urease_alpha"/>
    <property type="match status" value="1"/>
</dbReference>
<feature type="modified residue" description="N6-carboxylysine" evidence="6">
    <location>
        <position position="508"/>
    </location>
</feature>
<dbReference type="GO" id="GO:0043419">
    <property type="term" value="P:urea catabolic process"/>
    <property type="evidence" value="ECO:0007669"/>
    <property type="project" value="UniProtKB-UniPathway"/>
</dbReference>
<evidence type="ECO:0000259" key="11">
    <source>
        <dbReference type="PROSITE" id="PS51368"/>
    </source>
</evidence>
<dbReference type="Pfam" id="PF00547">
    <property type="entry name" value="Urease_gamma"/>
    <property type="match status" value="2"/>
</dbReference>
<feature type="active site" description="Proton donor" evidence="8 9">
    <location>
        <position position="611"/>
    </location>
</feature>
<dbReference type="Proteomes" id="UP000269276">
    <property type="component" value="Unassembled WGS sequence"/>
</dbReference>
<dbReference type="CDD" id="cd00390">
    <property type="entry name" value="Urease_gamma"/>
    <property type="match status" value="1"/>
</dbReference>
<evidence type="ECO:0000313" key="15">
    <source>
        <dbReference type="Proteomes" id="UP000281468"/>
    </source>
</evidence>
<evidence type="ECO:0000256" key="3">
    <source>
        <dbReference type="ARBA" id="ARBA00022596"/>
    </source>
</evidence>
<dbReference type="Gene3D" id="3.30.280.10">
    <property type="entry name" value="Urease, gamma-like subunit"/>
    <property type="match status" value="1"/>
</dbReference>
<evidence type="ECO:0000256" key="6">
    <source>
        <dbReference type="PIRSR" id="PIRSR001222-50"/>
    </source>
</evidence>
<dbReference type="Gene3D" id="3.20.20.140">
    <property type="entry name" value="Metal-dependent hydrolases"/>
    <property type="match status" value="1"/>
</dbReference>
<name>A0A3M7F0B7_HORWE</name>
<feature type="binding site" description="via carbamate group" evidence="7">
    <location>
        <position position="508"/>
    </location>
    <ligand>
        <name>Ni(2+)</name>
        <dbReference type="ChEBI" id="CHEBI:49786"/>
        <label>2</label>
    </ligand>
</feature>
<dbReference type="UniPathway" id="UPA00258">
    <property type="reaction ID" value="UER00370"/>
</dbReference>
<feature type="binding site" evidence="7">
    <location>
        <position position="563"/>
    </location>
    <ligand>
        <name>Ni(2+)</name>
        <dbReference type="ChEBI" id="CHEBI:49786"/>
        <label>2</label>
    </ligand>
</feature>
<feature type="non-terminal residue" evidence="13">
    <location>
        <position position="1"/>
    </location>
</feature>
<dbReference type="Pfam" id="PF00699">
    <property type="entry name" value="Urease_beta"/>
    <property type="match status" value="1"/>
</dbReference>
<dbReference type="InterPro" id="IPR002026">
    <property type="entry name" value="Urease_gamma/gamma-beta_su"/>
</dbReference>
<dbReference type="PANTHER" id="PTHR43440">
    <property type="entry name" value="UREASE"/>
    <property type="match status" value="1"/>
</dbReference>
<evidence type="ECO:0000256" key="9">
    <source>
        <dbReference type="PROSITE-ProRule" id="PRU00700"/>
    </source>
</evidence>
<reference evidence="14 15" key="1">
    <citation type="journal article" date="2018" name="BMC Genomics">
        <title>Genomic evidence for intraspecific hybridization in a clonal and extremely halotolerant yeast.</title>
        <authorList>
            <person name="Gostincar C."/>
            <person name="Stajich J.E."/>
            <person name="Zupancic J."/>
            <person name="Zalar P."/>
            <person name="Gunde-Cimerman N."/>
        </authorList>
    </citation>
    <scope>NUCLEOTIDE SEQUENCE [LARGE SCALE GENOMIC DNA]</scope>
    <source>
        <strain evidence="13 15">EXF-171</strain>
        <strain evidence="12 14">EXF-2682</strain>
    </source>
</reference>
<dbReference type="Gene3D" id="2.30.40.10">
    <property type="entry name" value="Urease, subunit C, domain 1"/>
    <property type="match status" value="1"/>
</dbReference>
<feature type="binding site" evidence="7">
    <location>
        <position position="427"/>
    </location>
    <ligand>
        <name>Ni(2+)</name>
        <dbReference type="ChEBI" id="CHEBI:49786"/>
        <label>1</label>
    </ligand>
</feature>
<sequence length="873" mass="93884">IDKLLLAQAGFLAQRRLARGVKLNHAEATVGHNNFCIFAFIANRMRLSSPMFCMRSLLTASKLIRDGGHSVSDLMTVGAKILGTQHVDSTVISTIAGLQVEGTFPTGTHLVTVDHPVSTKDGNLEMAMYGSCLTPPPPEIFPSDDLLEDDNRVESRPGAIVCAQSGGIKLREGRPRRIVRVVNRGDRAIQIGSHFHFIEANPYLEFDRLQAYGYHLDIPAGTSVRFEPGEAKTVSLSEIGGLKTIRGGSSIAPGRIDLSRADDILRRIEEQGFHHTPETKKAAEQPPDPYELDRRTYSSMYGPTVGDLVRLSSTDLWIKVEEDLTTHGDECTFGGGKTLRDGIGQASGRSNAQCLDLVITNALIVDWSGIMKADIGIKGGYIVGIGKAGNPDTMDKVNPAMIVGSGTDVIAGEGKIITAGAIDTHCHFICPQQADEALAAGITTQFSGGTGPSTATIAANCTPGQDSIRRMMQACDRLPLNYGLLGKGSDTGIPGLRDQIQAGVAGLKVHEDWGCTPSSISNCLSLCDEYDVQCELHSDSLNEAGFVEQTAAAFKGRTIHAYHIEGAGGGHAPDLIRLVENSNVLPSSTNPTCPYTTDTVEEHLDMAMSCHHLSKDIPEDISFAESRIRPETIAAEDVLHDMGAISMMSSDSQAMGRCGETVLRTWNMAHANKVHRGQLEEDKGTGADNHRVKRYISKYTINPAITQGISHVVGSVEVGRLADLVLWEPSRFGTKPFQVLKSGQVACAQMGDPNASYYCPYICPYALVANGVRIATVQPVIFRPMFSPLVPSNSVTFVSAAAISNGLIDSYGLNKRVEAVKDTRSIGKHDMKYNGATPKMKVDPETFAVVANGIACNAPPMTRLPLAQAFYLN</sequence>
<dbReference type="GO" id="GO:0016151">
    <property type="term" value="F:nickel cation binding"/>
    <property type="evidence" value="ECO:0007669"/>
    <property type="project" value="InterPro"/>
</dbReference>
<dbReference type="GO" id="GO:0035550">
    <property type="term" value="C:urease complex"/>
    <property type="evidence" value="ECO:0007669"/>
    <property type="project" value="InterPro"/>
</dbReference>
<dbReference type="SUPFAM" id="SSF54111">
    <property type="entry name" value="Urease, gamma-subunit"/>
    <property type="match status" value="1"/>
</dbReference>
<evidence type="ECO:0000313" key="12">
    <source>
        <dbReference type="EMBL" id="RMY45988.1"/>
    </source>
</evidence>
<feature type="binding site" description="via carbamate group" evidence="7">
    <location>
        <position position="508"/>
    </location>
    <ligand>
        <name>Ni(2+)</name>
        <dbReference type="ChEBI" id="CHEBI:49786"/>
        <label>1</label>
    </ligand>
</feature>
<dbReference type="Pfam" id="PF01979">
    <property type="entry name" value="Amidohydro_1"/>
    <property type="match status" value="1"/>
</dbReference>
<feature type="binding site" evidence="7">
    <location>
        <position position="425"/>
    </location>
    <ligand>
        <name>Ni(2+)</name>
        <dbReference type="ChEBI" id="CHEBI:49786"/>
        <label>1</label>
    </ligand>
</feature>
<dbReference type="OrthoDB" id="1708534at2759"/>
<dbReference type="PRINTS" id="PR01752">
    <property type="entry name" value="UREASE"/>
</dbReference>
<comment type="caution">
    <text evidence="13">The sequence shown here is derived from an EMBL/GenBank/DDBJ whole genome shotgun (WGS) entry which is preliminary data.</text>
</comment>
<feature type="binding site" evidence="9">
    <location>
        <position position="510"/>
    </location>
    <ligand>
        <name>substrate</name>
    </ligand>
</feature>
<dbReference type="SUPFAM" id="SSF51278">
    <property type="entry name" value="Urease, beta-subunit"/>
    <property type="match status" value="1"/>
</dbReference>
<dbReference type="GO" id="GO:0009039">
    <property type="term" value="F:urease activity"/>
    <property type="evidence" value="ECO:0007669"/>
    <property type="project" value="UniProtKB-EC"/>
</dbReference>
<dbReference type="Gene3D" id="2.10.150.10">
    <property type="entry name" value="Urease, beta subunit"/>
    <property type="match status" value="1"/>
</dbReference>
<dbReference type="PANTHER" id="PTHR43440:SF1">
    <property type="entry name" value="UREASE"/>
    <property type="match status" value="1"/>
</dbReference>
<dbReference type="InterPro" id="IPR011612">
    <property type="entry name" value="Urease_alpha_N_dom"/>
</dbReference>
<keyword evidence="5 9" id="KW-0378">Hydrolase</keyword>
<comment type="pathway">
    <text evidence="1">Nitrogen metabolism; urea degradation; CO(2) and NH(3) from urea (urease route): step 1/1.</text>
</comment>
<comment type="PTM">
    <text evidence="6">Carbamylation allows a single lysine to coordinate two nickel ions.</text>
</comment>
<organism evidence="13 15">
    <name type="scientific">Hortaea werneckii</name>
    <name type="common">Black yeast</name>
    <name type="synonym">Cladosporium werneckii</name>
    <dbReference type="NCBI Taxonomy" id="91943"/>
    <lineage>
        <taxon>Eukaryota</taxon>
        <taxon>Fungi</taxon>
        <taxon>Dikarya</taxon>
        <taxon>Ascomycota</taxon>
        <taxon>Pezizomycotina</taxon>
        <taxon>Dothideomycetes</taxon>
        <taxon>Dothideomycetidae</taxon>
        <taxon>Mycosphaerellales</taxon>
        <taxon>Teratosphaeriaceae</taxon>
        <taxon>Hortaea</taxon>
    </lineage>
</organism>
<dbReference type="InterPro" id="IPR011059">
    <property type="entry name" value="Metal-dep_hydrolase_composite"/>
</dbReference>
<dbReference type="SUPFAM" id="SSF51556">
    <property type="entry name" value="Metallo-dependent hydrolases"/>
    <property type="match status" value="1"/>
</dbReference>
<evidence type="ECO:0000256" key="4">
    <source>
        <dbReference type="ARBA" id="ARBA00022723"/>
    </source>
</evidence>
<dbReference type="EMBL" id="QWIQ01000560">
    <property type="protein sequence ID" value="RMY82232.1"/>
    <property type="molecule type" value="Genomic_DNA"/>
</dbReference>
<keyword evidence="4 7" id="KW-0479">Metal-binding</keyword>
<dbReference type="CDD" id="cd00407">
    <property type="entry name" value="Urease_beta"/>
    <property type="match status" value="1"/>
</dbReference>
<dbReference type="InterPro" id="IPR050112">
    <property type="entry name" value="Urease_alpha_subunit"/>
</dbReference>
<feature type="region of interest" description="Disordered" evidence="10">
    <location>
        <begin position="271"/>
        <end position="291"/>
    </location>
</feature>
<feature type="domain" description="Urease" evidence="11">
    <location>
        <begin position="420"/>
        <end position="873"/>
    </location>
</feature>
<evidence type="ECO:0000256" key="1">
    <source>
        <dbReference type="ARBA" id="ARBA00004897"/>
    </source>
</evidence>
<accession>A0A3M7F0B7</accession>
<feature type="compositionally biased region" description="Basic and acidic residues" evidence="10">
    <location>
        <begin position="271"/>
        <end position="283"/>
    </location>
</feature>
<dbReference type="PROSITE" id="PS51368">
    <property type="entry name" value="UREASE_3"/>
    <property type="match status" value="1"/>
</dbReference>
<feature type="binding site" evidence="7">
    <location>
        <position position="651"/>
    </location>
    <ligand>
        <name>Ni(2+)</name>
        <dbReference type="ChEBI" id="CHEBI:49786"/>
        <label>1</label>
    </ligand>
</feature>
<evidence type="ECO:0000313" key="14">
    <source>
        <dbReference type="Proteomes" id="UP000269276"/>
    </source>
</evidence>
<dbReference type="InterPro" id="IPR006680">
    <property type="entry name" value="Amidohydro-rel"/>
</dbReference>
<dbReference type="InterPro" id="IPR017951">
    <property type="entry name" value="Urease_asu_c"/>
</dbReference>
<proteinExistence type="inferred from homology"/>
<gene>
    <name evidence="13" type="ORF">D0862_12083</name>
    <name evidence="12" type="ORF">D0863_15932</name>
</gene>
<dbReference type="NCBIfam" id="TIGR00192">
    <property type="entry name" value="urease_beta"/>
    <property type="match status" value="1"/>
</dbReference>
<keyword evidence="3 7" id="KW-0533">Nickel</keyword>
<dbReference type="InterPro" id="IPR036463">
    <property type="entry name" value="Urease_gamma_sf"/>
</dbReference>
<dbReference type="InterPro" id="IPR008221">
    <property type="entry name" value="Urease"/>
</dbReference>
<evidence type="ECO:0000256" key="7">
    <source>
        <dbReference type="PIRSR" id="PIRSR001222-51"/>
    </source>
</evidence>
<dbReference type="NCBIfam" id="NF009686">
    <property type="entry name" value="PRK13207.1"/>
    <property type="match status" value="1"/>
</dbReference>
<dbReference type="CDD" id="cd00375">
    <property type="entry name" value="Urease_alpha"/>
    <property type="match status" value="1"/>
</dbReference>
<dbReference type="AlphaFoldDB" id="A0A3M7F0B7"/>
<dbReference type="PIRSF" id="PIRSF001222">
    <property type="entry name" value="Urease"/>
    <property type="match status" value="1"/>
</dbReference>
<evidence type="ECO:0000256" key="10">
    <source>
        <dbReference type="SAM" id="MobiDB-lite"/>
    </source>
</evidence>
<dbReference type="Proteomes" id="UP000281468">
    <property type="component" value="Unassembled WGS sequence"/>
</dbReference>
<evidence type="ECO:0000256" key="8">
    <source>
        <dbReference type="PIRSR" id="PIRSR611612-52"/>
    </source>
</evidence>
<evidence type="ECO:0000313" key="13">
    <source>
        <dbReference type="EMBL" id="RMY82232.1"/>
    </source>
</evidence>
<feature type="binding site" evidence="7">
    <location>
        <position position="537"/>
    </location>
    <ligand>
        <name>Ni(2+)</name>
        <dbReference type="ChEBI" id="CHEBI:49786"/>
        <label>2</label>
    </ligand>
</feature>
<comment type="cofactor">
    <cofactor evidence="7">
        <name>Ni cation</name>
        <dbReference type="ChEBI" id="CHEBI:25516"/>
    </cofactor>
    <text evidence="7">Binds 2 nickel ions per subunit.</text>
</comment>
<dbReference type="EC" id="3.5.1.5" evidence="2"/>